<evidence type="ECO:0000313" key="4">
    <source>
        <dbReference type="EMBL" id="KAK9786500.1"/>
    </source>
</evidence>
<evidence type="ECO:0000256" key="1">
    <source>
        <dbReference type="ARBA" id="ARBA00006328"/>
    </source>
</evidence>
<dbReference type="InterPro" id="IPR008030">
    <property type="entry name" value="NmrA-like"/>
</dbReference>
<dbReference type="GO" id="GO:0005634">
    <property type="term" value="C:nucleus"/>
    <property type="evidence" value="ECO:0007669"/>
    <property type="project" value="TreeGrafter"/>
</dbReference>
<dbReference type="Gene3D" id="3.90.25.10">
    <property type="entry name" value="UDP-galactose 4-epimerase, domain 1"/>
    <property type="match status" value="1"/>
</dbReference>
<protein>
    <recommendedName>
        <fullName evidence="3">NmrA-like domain-containing protein</fullName>
    </recommendedName>
</protein>
<keyword evidence="5" id="KW-1185">Reference proteome</keyword>
<dbReference type="Proteomes" id="UP001465755">
    <property type="component" value="Unassembled WGS sequence"/>
</dbReference>
<dbReference type="PANTHER" id="PTHR42748">
    <property type="entry name" value="NITROGEN METABOLITE REPRESSION PROTEIN NMRA FAMILY MEMBER"/>
    <property type="match status" value="1"/>
</dbReference>
<dbReference type="PANTHER" id="PTHR42748:SF7">
    <property type="entry name" value="NMRA LIKE REDOX SENSOR 1-RELATED"/>
    <property type="match status" value="1"/>
</dbReference>
<dbReference type="CDD" id="cd05251">
    <property type="entry name" value="NmrA_like_SDR_a"/>
    <property type="match status" value="1"/>
</dbReference>
<dbReference type="InterPro" id="IPR051164">
    <property type="entry name" value="NmrA-like_oxidored"/>
</dbReference>
<comment type="similarity">
    <text evidence="1">Belongs to the NmrA-type oxidoreductase family.</text>
</comment>
<evidence type="ECO:0000256" key="2">
    <source>
        <dbReference type="ARBA" id="ARBA00022857"/>
    </source>
</evidence>
<dbReference type="Pfam" id="PF05368">
    <property type="entry name" value="NmrA"/>
    <property type="match status" value="1"/>
</dbReference>
<organism evidence="4 5">
    <name type="scientific">Symbiochloris irregularis</name>
    <dbReference type="NCBI Taxonomy" id="706552"/>
    <lineage>
        <taxon>Eukaryota</taxon>
        <taxon>Viridiplantae</taxon>
        <taxon>Chlorophyta</taxon>
        <taxon>core chlorophytes</taxon>
        <taxon>Trebouxiophyceae</taxon>
        <taxon>Trebouxiales</taxon>
        <taxon>Trebouxiaceae</taxon>
        <taxon>Symbiochloris</taxon>
    </lineage>
</organism>
<evidence type="ECO:0000313" key="5">
    <source>
        <dbReference type="Proteomes" id="UP001465755"/>
    </source>
</evidence>
<proteinExistence type="inferred from homology"/>
<evidence type="ECO:0000259" key="3">
    <source>
        <dbReference type="Pfam" id="PF05368"/>
    </source>
</evidence>
<dbReference type="SUPFAM" id="SSF51735">
    <property type="entry name" value="NAD(P)-binding Rossmann-fold domains"/>
    <property type="match status" value="1"/>
</dbReference>
<dbReference type="InterPro" id="IPR036291">
    <property type="entry name" value="NAD(P)-bd_dom_sf"/>
</dbReference>
<sequence length="316" mass="33643">MAPTKPTVTVFGATGTQGGGVVHALLASGQFIVRAVTRDVNKPSAAALKTQGAEPVAAEFSDVSSLETALSGADALFLVTEAGMEDPDGELQAGKHVIAAAKKSGVKHVVFSALEDSRPHLSKDDDYPTVCKFQGQPSKIPFYDSKAEIKAELKKSGIPYTCLYTWSFIENTLKFAYYIKQDDGSYTVSFPVPGDQPLNFQSGDTVGSAVADILSSPNKYKGADLQPSVFVASWNEVYAAVSQVTGRKVTYQGISFEQGTKLGFPGAVSLANMWKAINADWGDGGRKKFASIGPKPSLQQWVEGNKQQLSEKIGSC</sequence>
<name>A0AAW1NJN3_9CHLO</name>
<dbReference type="AlphaFoldDB" id="A0AAW1NJN3"/>
<accession>A0AAW1NJN3</accession>
<dbReference type="EMBL" id="JALJOQ010000270">
    <property type="protein sequence ID" value="KAK9786500.1"/>
    <property type="molecule type" value="Genomic_DNA"/>
</dbReference>
<gene>
    <name evidence="4" type="ORF">WJX73_000420</name>
</gene>
<keyword evidence="2" id="KW-0521">NADP</keyword>
<reference evidence="4 5" key="1">
    <citation type="journal article" date="2024" name="Nat. Commun.">
        <title>Phylogenomics reveals the evolutionary origins of lichenization in chlorophyte algae.</title>
        <authorList>
            <person name="Puginier C."/>
            <person name="Libourel C."/>
            <person name="Otte J."/>
            <person name="Skaloud P."/>
            <person name="Haon M."/>
            <person name="Grisel S."/>
            <person name="Petersen M."/>
            <person name="Berrin J.G."/>
            <person name="Delaux P.M."/>
            <person name="Dal Grande F."/>
            <person name="Keller J."/>
        </authorList>
    </citation>
    <scope>NUCLEOTIDE SEQUENCE [LARGE SCALE GENOMIC DNA]</scope>
    <source>
        <strain evidence="4 5">SAG 2036</strain>
    </source>
</reference>
<dbReference type="Gene3D" id="3.40.50.720">
    <property type="entry name" value="NAD(P)-binding Rossmann-like Domain"/>
    <property type="match status" value="1"/>
</dbReference>
<feature type="domain" description="NmrA-like" evidence="3">
    <location>
        <begin position="5"/>
        <end position="277"/>
    </location>
</feature>
<comment type="caution">
    <text evidence="4">The sequence shown here is derived from an EMBL/GenBank/DDBJ whole genome shotgun (WGS) entry which is preliminary data.</text>
</comment>